<comment type="caution">
    <text evidence="1">The sequence shown here is derived from an EMBL/GenBank/DDBJ whole genome shotgun (WGS) entry which is preliminary data.</text>
</comment>
<evidence type="ECO:0000313" key="2">
    <source>
        <dbReference type="Proteomes" id="UP000592820"/>
    </source>
</evidence>
<dbReference type="EMBL" id="JACHDE010000009">
    <property type="protein sequence ID" value="MBB5402635.1"/>
    <property type="molecule type" value="Genomic_DNA"/>
</dbReference>
<dbReference type="Proteomes" id="UP000592820">
    <property type="component" value="Unassembled WGS sequence"/>
</dbReference>
<dbReference type="AlphaFoldDB" id="A0A7W8L8U0"/>
<gene>
    <name evidence="1" type="ORF">HDG41_004721</name>
</gene>
<dbReference type="RefSeq" id="WP_184227268.1">
    <property type="nucleotide sequence ID" value="NZ_JACHDE010000009.1"/>
</dbReference>
<proteinExistence type="predicted"/>
<name>A0A7W8L8U0_9BURK</name>
<sequence>MTYKTFTLGDLWALLTPLSITHRQAVLTTRAEAQSFVRDLMMAQGV</sequence>
<organism evidence="1 2">
    <name type="scientific">Paraburkholderia youngii</name>
    <dbReference type="NCBI Taxonomy" id="2782701"/>
    <lineage>
        <taxon>Bacteria</taxon>
        <taxon>Pseudomonadati</taxon>
        <taxon>Pseudomonadota</taxon>
        <taxon>Betaproteobacteria</taxon>
        <taxon>Burkholderiales</taxon>
        <taxon>Burkholderiaceae</taxon>
        <taxon>Paraburkholderia</taxon>
    </lineage>
</organism>
<accession>A0A7W8L8U0</accession>
<evidence type="ECO:0000313" key="1">
    <source>
        <dbReference type="EMBL" id="MBB5402635.1"/>
    </source>
</evidence>
<reference evidence="1 2" key="1">
    <citation type="submission" date="2020-08" db="EMBL/GenBank/DDBJ databases">
        <title>Genomic Encyclopedia of Type Strains, Phase IV (KMG-V): Genome sequencing to study the core and pangenomes of soil and plant-associated prokaryotes.</title>
        <authorList>
            <person name="Whitman W."/>
        </authorList>
    </citation>
    <scope>NUCLEOTIDE SEQUENCE [LARGE SCALE GENOMIC DNA]</scope>
    <source>
        <strain evidence="1 2">JPY162</strain>
    </source>
</reference>
<protein>
    <submittedName>
        <fullName evidence="1">Uncharacterized protein</fullName>
    </submittedName>
</protein>